<dbReference type="KEGG" id="smo:SELMODRAFT_439156"/>
<keyword evidence="1" id="KW-0175">Coiled coil</keyword>
<name>D8R0S6_SELML</name>
<evidence type="ECO:0000256" key="1">
    <source>
        <dbReference type="SAM" id="Coils"/>
    </source>
</evidence>
<dbReference type="HOGENOM" id="CLU_1505915_0_0_1"/>
<protein>
    <submittedName>
        <fullName evidence="2">Uncharacterized protein</fullName>
    </submittedName>
</protein>
<organism evidence="3">
    <name type="scientific">Selaginella moellendorffii</name>
    <name type="common">Spikemoss</name>
    <dbReference type="NCBI Taxonomy" id="88036"/>
    <lineage>
        <taxon>Eukaryota</taxon>
        <taxon>Viridiplantae</taxon>
        <taxon>Streptophyta</taxon>
        <taxon>Embryophyta</taxon>
        <taxon>Tracheophyta</taxon>
        <taxon>Lycopodiopsida</taxon>
        <taxon>Selaginellales</taxon>
        <taxon>Selaginellaceae</taxon>
        <taxon>Selaginella</taxon>
    </lineage>
</organism>
<evidence type="ECO:0000313" key="2">
    <source>
        <dbReference type="EMBL" id="EFJ34131.1"/>
    </source>
</evidence>
<dbReference type="Gramene" id="EFJ34131">
    <property type="protein sequence ID" value="EFJ34131"/>
    <property type="gene ID" value="SELMODRAFT_439156"/>
</dbReference>
<dbReference type="Proteomes" id="UP000001514">
    <property type="component" value="Unassembled WGS sequence"/>
</dbReference>
<dbReference type="AlphaFoldDB" id="D8R0S6"/>
<dbReference type="Gene3D" id="1.20.1480.30">
    <property type="entry name" value="Designed four-helix bundle protein"/>
    <property type="match status" value="1"/>
</dbReference>
<reference evidence="2 3" key="1">
    <citation type="journal article" date="2011" name="Science">
        <title>The Selaginella genome identifies genetic changes associated with the evolution of vascular plants.</title>
        <authorList>
            <person name="Banks J.A."/>
            <person name="Nishiyama T."/>
            <person name="Hasebe M."/>
            <person name="Bowman J.L."/>
            <person name="Gribskov M."/>
            <person name="dePamphilis C."/>
            <person name="Albert V.A."/>
            <person name="Aono N."/>
            <person name="Aoyama T."/>
            <person name="Ambrose B.A."/>
            <person name="Ashton N.W."/>
            <person name="Axtell M.J."/>
            <person name="Barker E."/>
            <person name="Barker M.S."/>
            <person name="Bennetzen J.L."/>
            <person name="Bonawitz N.D."/>
            <person name="Chapple C."/>
            <person name="Cheng C."/>
            <person name="Correa L.G."/>
            <person name="Dacre M."/>
            <person name="DeBarry J."/>
            <person name="Dreyer I."/>
            <person name="Elias M."/>
            <person name="Engstrom E.M."/>
            <person name="Estelle M."/>
            <person name="Feng L."/>
            <person name="Finet C."/>
            <person name="Floyd S.K."/>
            <person name="Frommer W.B."/>
            <person name="Fujita T."/>
            <person name="Gramzow L."/>
            <person name="Gutensohn M."/>
            <person name="Harholt J."/>
            <person name="Hattori M."/>
            <person name="Heyl A."/>
            <person name="Hirai T."/>
            <person name="Hiwatashi Y."/>
            <person name="Ishikawa M."/>
            <person name="Iwata M."/>
            <person name="Karol K.G."/>
            <person name="Koehler B."/>
            <person name="Kolukisaoglu U."/>
            <person name="Kubo M."/>
            <person name="Kurata T."/>
            <person name="Lalonde S."/>
            <person name="Li K."/>
            <person name="Li Y."/>
            <person name="Litt A."/>
            <person name="Lyons E."/>
            <person name="Manning G."/>
            <person name="Maruyama T."/>
            <person name="Michael T.P."/>
            <person name="Mikami K."/>
            <person name="Miyazaki S."/>
            <person name="Morinaga S."/>
            <person name="Murata T."/>
            <person name="Mueller-Roeber B."/>
            <person name="Nelson D.R."/>
            <person name="Obara M."/>
            <person name="Oguri Y."/>
            <person name="Olmstead R.G."/>
            <person name="Onodera N."/>
            <person name="Petersen B.L."/>
            <person name="Pils B."/>
            <person name="Prigge M."/>
            <person name="Rensing S.A."/>
            <person name="Riano-Pachon D.M."/>
            <person name="Roberts A.W."/>
            <person name="Sato Y."/>
            <person name="Scheller H.V."/>
            <person name="Schulz B."/>
            <person name="Schulz C."/>
            <person name="Shakirov E.V."/>
            <person name="Shibagaki N."/>
            <person name="Shinohara N."/>
            <person name="Shippen D.E."/>
            <person name="Soerensen I."/>
            <person name="Sotooka R."/>
            <person name="Sugimoto N."/>
            <person name="Sugita M."/>
            <person name="Sumikawa N."/>
            <person name="Tanurdzic M."/>
            <person name="Theissen G."/>
            <person name="Ulvskov P."/>
            <person name="Wakazuki S."/>
            <person name="Weng J.K."/>
            <person name="Willats W.W."/>
            <person name="Wipf D."/>
            <person name="Wolf P.G."/>
            <person name="Yang L."/>
            <person name="Zimmer A.D."/>
            <person name="Zhu Q."/>
            <person name="Mitros T."/>
            <person name="Hellsten U."/>
            <person name="Loque D."/>
            <person name="Otillar R."/>
            <person name="Salamov A."/>
            <person name="Schmutz J."/>
            <person name="Shapiro H."/>
            <person name="Lindquist E."/>
            <person name="Lucas S."/>
            <person name="Rokhsar D."/>
            <person name="Grigoriev I.V."/>
        </authorList>
    </citation>
    <scope>NUCLEOTIDE SEQUENCE [LARGE SCALE GENOMIC DNA]</scope>
</reference>
<proteinExistence type="predicted"/>
<feature type="coiled-coil region" evidence="1">
    <location>
        <begin position="89"/>
        <end position="169"/>
    </location>
</feature>
<gene>
    <name evidence="2" type="ORF">SELMODRAFT_439156</name>
</gene>
<keyword evidence="3" id="KW-1185">Reference proteome</keyword>
<accession>D8R0S6</accession>
<sequence>MAASSAAVLAAGSCHQNATKEFITGSQQICSSLTAICQTNRLRVGSHDFSRLRVRSRTAPPGVTVEATFKDVLKSVVRFAANTPAKFFLQQLDRELDRAEESIKDSAAVIKGMANTVEKLAEYADKAADGVEELIEKVEATAEEIHDEIEEILDTVEEEKKTVKVLAEKLDKGELDATA</sequence>
<dbReference type="SUPFAM" id="SSF58104">
    <property type="entry name" value="Methyl-accepting chemotaxis protein (MCP) signaling domain"/>
    <property type="match status" value="1"/>
</dbReference>
<dbReference type="EMBL" id="GL377570">
    <property type="protein sequence ID" value="EFJ34131.1"/>
    <property type="molecule type" value="Genomic_DNA"/>
</dbReference>
<dbReference type="InParanoid" id="D8R0S6"/>
<evidence type="ECO:0000313" key="3">
    <source>
        <dbReference type="Proteomes" id="UP000001514"/>
    </source>
</evidence>